<dbReference type="Proteomes" id="UP000722485">
    <property type="component" value="Unassembled WGS sequence"/>
</dbReference>
<protein>
    <submittedName>
        <fullName evidence="1">Uncharacterized protein</fullName>
    </submittedName>
</protein>
<organism evidence="1 2">
    <name type="scientific">Cylindrodendrum hubeiense</name>
    <dbReference type="NCBI Taxonomy" id="595255"/>
    <lineage>
        <taxon>Eukaryota</taxon>
        <taxon>Fungi</taxon>
        <taxon>Dikarya</taxon>
        <taxon>Ascomycota</taxon>
        <taxon>Pezizomycotina</taxon>
        <taxon>Sordariomycetes</taxon>
        <taxon>Hypocreomycetidae</taxon>
        <taxon>Hypocreales</taxon>
        <taxon>Nectriaceae</taxon>
        <taxon>Cylindrodendrum</taxon>
    </lineage>
</organism>
<proteinExistence type="predicted"/>
<comment type="caution">
    <text evidence="1">The sequence shown here is derived from an EMBL/GenBank/DDBJ whole genome shotgun (WGS) entry which is preliminary data.</text>
</comment>
<dbReference type="OrthoDB" id="5427059at2759"/>
<evidence type="ECO:0000313" key="1">
    <source>
        <dbReference type="EMBL" id="KAF7546015.1"/>
    </source>
</evidence>
<evidence type="ECO:0000313" key="2">
    <source>
        <dbReference type="Proteomes" id="UP000722485"/>
    </source>
</evidence>
<reference evidence="1" key="1">
    <citation type="submission" date="2020-03" db="EMBL/GenBank/DDBJ databases">
        <title>Draft Genome Sequence of Cylindrodendrum hubeiense.</title>
        <authorList>
            <person name="Buettner E."/>
            <person name="Kellner H."/>
        </authorList>
    </citation>
    <scope>NUCLEOTIDE SEQUENCE</scope>
    <source>
        <strain evidence="1">IHI 201604</strain>
    </source>
</reference>
<dbReference type="EMBL" id="JAANBB010000230">
    <property type="protein sequence ID" value="KAF7546015.1"/>
    <property type="molecule type" value="Genomic_DNA"/>
</dbReference>
<keyword evidence="2" id="KW-1185">Reference proteome</keyword>
<sequence length="393" mass="44935">MATVFSLPLHLLADILRMVENVQHLPAILLSHRIFYTAFLDTPSLPADILRLQLPDHLLPLALAAYASQKSIRDKNGVTPNQFLTECYDKPFNALGGHYITLDQALHISRLDDALTTLRSEFCESTLQKLYGLGRDDPTSAAQQCLSVGELYRVSRALYRFQIYGNLFLDQEEDAKPNEAEKALFFDRHSPWVNEQLACIYDYLETRLTGVMLTILSSTPACREVIVNGFQWGGNLTEWLTERSQLFEEQRCLSLGLPRLHQLLQASTCEEWQSSLKEASTLCLSSLEGDLDAFNRGKKPDAAHGIWKPEEMDKLAQQVDADDETDDQPRKIWSKVYYDRMNERFRFGTHAFSPMRFVYGLRGVGYVLWDGERMEDEMCKKTVAKAYRGDPIF</sequence>
<accession>A0A9P5H2Z7</accession>
<name>A0A9P5H2Z7_9HYPO</name>
<dbReference type="AlphaFoldDB" id="A0A9P5H2Z7"/>
<gene>
    <name evidence="1" type="ORF">G7Z17_g8732</name>
</gene>